<dbReference type="InterPro" id="IPR013783">
    <property type="entry name" value="Ig-like_fold"/>
</dbReference>
<dbReference type="Gene3D" id="2.60.40.10">
    <property type="entry name" value="Immunoglobulins"/>
    <property type="match status" value="1"/>
</dbReference>
<dbReference type="GO" id="GO:0007165">
    <property type="term" value="P:signal transduction"/>
    <property type="evidence" value="ECO:0007669"/>
    <property type="project" value="TreeGrafter"/>
</dbReference>
<organism evidence="4 5">
    <name type="scientific">Diplogelasinospora grovesii</name>
    <dbReference type="NCBI Taxonomy" id="303347"/>
    <lineage>
        <taxon>Eukaryota</taxon>
        <taxon>Fungi</taxon>
        <taxon>Dikarya</taxon>
        <taxon>Ascomycota</taxon>
        <taxon>Pezizomycotina</taxon>
        <taxon>Sordariomycetes</taxon>
        <taxon>Sordariomycetidae</taxon>
        <taxon>Sordariales</taxon>
        <taxon>Diplogelasinosporaceae</taxon>
        <taxon>Diplogelasinospora</taxon>
    </lineage>
</organism>
<name>A0AAN6MZM8_9PEZI</name>
<feature type="compositionally biased region" description="Basic and acidic residues" evidence="2">
    <location>
        <begin position="585"/>
        <end position="602"/>
    </location>
</feature>
<evidence type="ECO:0000259" key="3">
    <source>
        <dbReference type="Pfam" id="PF16561"/>
    </source>
</evidence>
<dbReference type="Pfam" id="PF16561">
    <property type="entry name" value="AMPK1_CBM"/>
    <property type="match status" value="1"/>
</dbReference>
<comment type="caution">
    <text evidence="4">The sequence shown here is derived from an EMBL/GenBank/DDBJ whole genome shotgun (WGS) entry which is preliminary data.</text>
</comment>
<feature type="region of interest" description="Disordered" evidence="2">
    <location>
        <begin position="246"/>
        <end position="307"/>
    </location>
</feature>
<protein>
    <recommendedName>
        <fullName evidence="3">AMP-activated protein kinase glycogen-binding domain-containing protein</fullName>
    </recommendedName>
</protein>
<proteinExistence type="inferred from homology"/>
<evidence type="ECO:0000256" key="1">
    <source>
        <dbReference type="ARBA" id="ARBA00038216"/>
    </source>
</evidence>
<gene>
    <name evidence="4" type="ORF">QBC46DRAFT_41164</name>
</gene>
<evidence type="ECO:0000256" key="2">
    <source>
        <dbReference type="SAM" id="MobiDB-lite"/>
    </source>
</evidence>
<dbReference type="InterPro" id="IPR032640">
    <property type="entry name" value="AMPK1_CBM"/>
</dbReference>
<reference evidence="5" key="1">
    <citation type="journal article" date="2023" name="Mol. Phylogenet. Evol.">
        <title>Genome-scale phylogeny and comparative genomics of the fungal order Sordariales.</title>
        <authorList>
            <person name="Hensen N."/>
            <person name="Bonometti L."/>
            <person name="Westerberg I."/>
            <person name="Brannstrom I.O."/>
            <person name="Guillou S."/>
            <person name="Cros-Aarteil S."/>
            <person name="Calhoun S."/>
            <person name="Haridas S."/>
            <person name="Kuo A."/>
            <person name="Mondo S."/>
            <person name="Pangilinan J."/>
            <person name="Riley R."/>
            <person name="LaButti K."/>
            <person name="Andreopoulos B."/>
            <person name="Lipzen A."/>
            <person name="Chen C."/>
            <person name="Yan M."/>
            <person name="Daum C."/>
            <person name="Ng V."/>
            <person name="Clum A."/>
            <person name="Steindorff A."/>
            <person name="Ohm R.A."/>
            <person name="Martin F."/>
            <person name="Silar P."/>
            <person name="Natvig D.O."/>
            <person name="Lalanne C."/>
            <person name="Gautier V."/>
            <person name="Ament-Velasquez S.L."/>
            <person name="Kruys A."/>
            <person name="Hutchinson M.I."/>
            <person name="Powell A.J."/>
            <person name="Barry K."/>
            <person name="Miller A.N."/>
            <person name="Grigoriev I.V."/>
            <person name="Debuchy R."/>
            <person name="Gladieux P."/>
            <person name="Hiltunen Thoren M."/>
            <person name="Johannesson H."/>
        </authorList>
    </citation>
    <scope>NUCLEOTIDE SEQUENCE [LARGE SCALE GENOMIC DNA]</scope>
    <source>
        <strain evidence="5">CBS 340.73</strain>
    </source>
</reference>
<feature type="compositionally biased region" description="Basic and acidic residues" evidence="2">
    <location>
        <begin position="246"/>
        <end position="257"/>
    </location>
</feature>
<dbReference type="InterPro" id="IPR050827">
    <property type="entry name" value="CRP1_MDG1_kinase"/>
</dbReference>
<accession>A0AAN6MZM8</accession>
<dbReference type="PANTHER" id="PTHR10343:SF81">
    <property type="entry name" value="CRUCIFORM DNA-RECOGNIZING PROTEIN 1-RELATED"/>
    <property type="match status" value="1"/>
</dbReference>
<dbReference type="InterPro" id="IPR014756">
    <property type="entry name" value="Ig_E-set"/>
</dbReference>
<sequence length="693" mass="71508">MGTFTFRWPHAAEEVYVTGTFDEWSKSEKLEKVGDVFEKTVTLPETSEKIYYKFVVDGLWVTDHAAPQEKDHEGNENNVLLPENIVKEKSEPETAIMNSSAAPESTTAQLAGAVPLEDKKDEPSPPGGFPETPAADLDKEFKVSPLPAAENALNPIKLAPGEKIPEGIAAESIHNHVTLDKESYEKSDRLPGLEDLPPVTSNMIPESSLPIVGGNPASDVTISSAAPISTTAALAANVPFEEPKVPEVVRESQEAAHVEPGASGMSTEVKEKAAVEDELLEKVPEAPSTSEGTGGLGTEKSEDDKTLAETVGAAAAATATAAGAAVMGAALFAKQTTSDAAATTVDAASSAQQSAADTATSAAVTAQQTAATAAAAVTGAAITAKETATDAAINAAAQLPEPVKQALPTSVQETVATANKEKILEAVSPEVPIEVKESIAEAGISPEAAANTAAVVKKEEVEAELLKEIKPVEVVSPEAVSSKVPTEVKDSIEEAGKSPEAAANTAAVVKKEEVEAELLKQAKPAEVASETISPEVPAEVQDSIKEAGESPEAATSTAAVVKKEQVEAELLEEVKPVEAIGESSAKTDEAHKEEPKVEEPKLEPVVPLVPAVAAVPETNGAETNGAKAAAPAAAPATVETPTKPTSSTPPDSAATPSSSKAADSPSTAERKKKNRLSSFINKLKSKVSHKDKA</sequence>
<feature type="compositionally biased region" description="Low complexity" evidence="2">
    <location>
        <begin position="603"/>
        <end position="667"/>
    </location>
</feature>
<dbReference type="SUPFAM" id="SSF81296">
    <property type="entry name" value="E set domains"/>
    <property type="match status" value="1"/>
</dbReference>
<feature type="compositionally biased region" description="Basic and acidic residues" evidence="2">
    <location>
        <begin position="179"/>
        <end position="192"/>
    </location>
</feature>
<feature type="domain" description="AMP-activated protein kinase glycogen-binding" evidence="3">
    <location>
        <begin position="5"/>
        <end position="80"/>
    </location>
</feature>
<comment type="similarity">
    <text evidence="1">Belongs to the CRP1/MDG1 family.</text>
</comment>
<feature type="region of interest" description="Disordered" evidence="2">
    <location>
        <begin position="522"/>
        <end position="558"/>
    </location>
</feature>
<dbReference type="GO" id="GO:0031588">
    <property type="term" value="C:nucleotide-activated protein kinase complex"/>
    <property type="evidence" value="ECO:0007669"/>
    <property type="project" value="TreeGrafter"/>
</dbReference>
<dbReference type="GO" id="GO:0019901">
    <property type="term" value="F:protein kinase binding"/>
    <property type="evidence" value="ECO:0007669"/>
    <property type="project" value="TreeGrafter"/>
</dbReference>
<dbReference type="PANTHER" id="PTHR10343">
    <property type="entry name" value="5'-AMP-ACTIVATED PROTEIN KINASE , BETA SUBUNIT"/>
    <property type="match status" value="1"/>
</dbReference>
<feature type="region of interest" description="Disordered" evidence="2">
    <location>
        <begin position="573"/>
        <end position="693"/>
    </location>
</feature>
<dbReference type="Proteomes" id="UP001303473">
    <property type="component" value="Unassembled WGS sequence"/>
</dbReference>
<feature type="compositionally biased region" description="Basic and acidic residues" evidence="2">
    <location>
        <begin position="268"/>
        <end position="284"/>
    </location>
</feature>
<evidence type="ECO:0000313" key="5">
    <source>
        <dbReference type="Proteomes" id="UP001303473"/>
    </source>
</evidence>
<feature type="compositionally biased region" description="Basic and acidic residues" evidence="2">
    <location>
        <begin position="486"/>
        <end position="497"/>
    </location>
</feature>
<dbReference type="CDD" id="cd02859">
    <property type="entry name" value="E_set_AMPKbeta_like_N"/>
    <property type="match status" value="1"/>
</dbReference>
<feature type="region of interest" description="Disordered" evidence="2">
    <location>
        <begin position="477"/>
        <end position="504"/>
    </location>
</feature>
<feature type="region of interest" description="Disordered" evidence="2">
    <location>
        <begin position="179"/>
        <end position="201"/>
    </location>
</feature>
<dbReference type="AlphaFoldDB" id="A0AAN6MZM8"/>
<keyword evidence="5" id="KW-1185">Reference proteome</keyword>
<dbReference type="GO" id="GO:0005634">
    <property type="term" value="C:nucleus"/>
    <property type="evidence" value="ECO:0007669"/>
    <property type="project" value="TreeGrafter"/>
</dbReference>
<dbReference type="EMBL" id="MU853902">
    <property type="protein sequence ID" value="KAK3935906.1"/>
    <property type="molecule type" value="Genomic_DNA"/>
</dbReference>
<evidence type="ECO:0000313" key="4">
    <source>
        <dbReference type="EMBL" id="KAK3935906.1"/>
    </source>
</evidence>
<dbReference type="GO" id="GO:0005737">
    <property type="term" value="C:cytoplasm"/>
    <property type="evidence" value="ECO:0007669"/>
    <property type="project" value="TreeGrafter"/>
</dbReference>